<dbReference type="Pfam" id="PF11034">
    <property type="entry name" value="Grg1"/>
    <property type="match status" value="1"/>
</dbReference>
<dbReference type="EMBL" id="MU251262">
    <property type="protein sequence ID" value="KAG9252558.1"/>
    <property type="molecule type" value="Genomic_DNA"/>
</dbReference>
<protein>
    <submittedName>
        <fullName evidence="2">Glucose repressible protein Grg1</fullName>
    </submittedName>
</protein>
<sequence>MNSLKNAGHAISEKAQEVAHGGSYQANKSVAKDSNAPIGTRLSAAKDAVGDKAKQEHHGAKGRSHRELI</sequence>
<dbReference type="GeneID" id="70296107"/>
<dbReference type="Proteomes" id="UP000887229">
    <property type="component" value="Unassembled WGS sequence"/>
</dbReference>
<feature type="compositionally biased region" description="Basic and acidic residues" evidence="1">
    <location>
        <begin position="48"/>
        <end position="69"/>
    </location>
</feature>
<proteinExistence type="predicted"/>
<gene>
    <name evidence="2" type="ORF">F5Z01DRAFT_676033</name>
</gene>
<feature type="region of interest" description="Disordered" evidence="1">
    <location>
        <begin position="1"/>
        <end position="69"/>
    </location>
</feature>
<name>A0A9P7ZJC6_9HYPO</name>
<reference evidence="2" key="1">
    <citation type="journal article" date="2021" name="IMA Fungus">
        <title>Genomic characterization of three marine fungi, including Emericellopsis atlantica sp. nov. with signatures of a generalist lifestyle and marine biomass degradation.</title>
        <authorList>
            <person name="Hagestad O.C."/>
            <person name="Hou L."/>
            <person name="Andersen J.H."/>
            <person name="Hansen E.H."/>
            <person name="Altermark B."/>
            <person name="Li C."/>
            <person name="Kuhnert E."/>
            <person name="Cox R.J."/>
            <person name="Crous P.W."/>
            <person name="Spatafora J.W."/>
            <person name="Lail K."/>
            <person name="Amirebrahimi M."/>
            <person name="Lipzen A."/>
            <person name="Pangilinan J."/>
            <person name="Andreopoulos W."/>
            <person name="Hayes R.D."/>
            <person name="Ng V."/>
            <person name="Grigoriev I.V."/>
            <person name="Jackson S.A."/>
            <person name="Sutton T.D.S."/>
            <person name="Dobson A.D.W."/>
            <person name="Rama T."/>
        </authorList>
    </citation>
    <scope>NUCLEOTIDE SEQUENCE</scope>
    <source>
        <strain evidence="2">TS7</strain>
    </source>
</reference>
<dbReference type="OrthoDB" id="10039103at2759"/>
<evidence type="ECO:0000313" key="3">
    <source>
        <dbReference type="Proteomes" id="UP000887229"/>
    </source>
</evidence>
<accession>A0A9P7ZJC6</accession>
<dbReference type="RefSeq" id="XP_046116482.1">
    <property type="nucleotide sequence ID" value="XM_046265204.1"/>
</dbReference>
<dbReference type="InterPro" id="IPR020100">
    <property type="entry name" value="Glc-repressible_Grg1"/>
</dbReference>
<dbReference type="AlphaFoldDB" id="A0A9P7ZJC6"/>
<evidence type="ECO:0000313" key="2">
    <source>
        <dbReference type="EMBL" id="KAG9252558.1"/>
    </source>
</evidence>
<dbReference type="PANTHER" id="PTHR38789">
    <property type="entry name" value="REPRESSIBLE PROTEIN GRG1, PUTATIVE (AFU_ORTHOLOGUE AFUA_5G14210)-RELATED"/>
    <property type="match status" value="1"/>
</dbReference>
<comment type="caution">
    <text evidence="2">The sequence shown here is derived from an EMBL/GenBank/DDBJ whole genome shotgun (WGS) entry which is preliminary data.</text>
</comment>
<organism evidence="2 3">
    <name type="scientific">Emericellopsis atlantica</name>
    <dbReference type="NCBI Taxonomy" id="2614577"/>
    <lineage>
        <taxon>Eukaryota</taxon>
        <taxon>Fungi</taxon>
        <taxon>Dikarya</taxon>
        <taxon>Ascomycota</taxon>
        <taxon>Pezizomycotina</taxon>
        <taxon>Sordariomycetes</taxon>
        <taxon>Hypocreomycetidae</taxon>
        <taxon>Hypocreales</taxon>
        <taxon>Bionectriaceae</taxon>
        <taxon>Emericellopsis</taxon>
    </lineage>
</organism>
<evidence type="ECO:0000256" key="1">
    <source>
        <dbReference type="SAM" id="MobiDB-lite"/>
    </source>
</evidence>
<keyword evidence="3" id="KW-1185">Reference proteome</keyword>
<dbReference type="PANTHER" id="PTHR38789:SF1">
    <property type="entry name" value="GLUCOSE-REPRESSIBLE GENE PROTEIN-RELATED"/>
    <property type="match status" value="1"/>
</dbReference>